<dbReference type="Proteomes" id="UP000009159">
    <property type="component" value="Chromosome"/>
</dbReference>
<evidence type="ECO:0008006" key="3">
    <source>
        <dbReference type="Google" id="ProtNLM"/>
    </source>
</evidence>
<protein>
    <recommendedName>
        <fullName evidence="3">ESX-1 secretion-associated protein EspH</fullName>
    </recommendedName>
</protein>
<dbReference type="STRING" id="350058.Mvan_5690"/>
<accession>A1TH05</accession>
<evidence type="ECO:0000313" key="2">
    <source>
        <dbReference type="Proteomes" id="UP000009159"/>
    </source>
</evidence>
<organism evidence="1 2">
    <name type="scientific">Mycolicibacterium vanbaalenii (strain DSM 7251 / JCM 13017 / BCRC 16820 / KCTC 9966 / NRRL B-24157 / PYR-1)</name>
    <name type="common">Mycobacterium vanbaalenii</name>
    <dbReference type="NCBI Taxonomy" id="350058"/>
    <lineage>
        <taxon>Bacteria</taxon>
        <taxon>Bacillati</taxon>
        <taxon>Actinomycetota</taxon>
        <taxon>Actinomycetes</taxon>
        <taxon>Mycobacteriales</taxon>
        <taxon>Mycobacteriaceae</taxon>
        <taxon>Mycolicibacterium</taxon>
    </lineage>
</organism>
<dbReference type="eggNOG" id="ENOG5031T34">
    <property type="taxonomic scope" value="Bacteria"/>
</dbReference>
<dbReference type="KEGG" id="mva:Mvan_5690"/>
<keyword evidence="2" id="KW-1185">Reference proteome</keyword>
<name>A1TH05_MYCVP</name>
<gene>
    <name evidence="1" type="ordered locus">Mvan_5690</name>
</gene>
<proteinExistence type="predicted"/>
<dbReference type="EMBL" id="CP000511">
    <property type="protein sequence ID" value="ABM16455.1"/>
    <property type="molecule type" value="Genomic_DNA"/>
</dbReference>
<reference evidence="1" key="1">
    <citation type="submission" date="2006-12" db="EMBL/GenBank/DDBJ databases">
        <title>Complete sequence of Mycobacterium vanbaalenii PYR-1.</title>
        <authorList>
            <consortium name="US DOE Joint Genome Institute"/>
            <person name="Copeland A."/>
            <person name="Lucas S."/>
            <person name="Lapidus A."/>
            <person name="Barry K."/>
            <person name="Detter J.C."/>
            <person name="Glavina del Rio T."/>
            <person name="Hammon N."/>
            <person name="Israni S."/>
            <person name="Dalin E."/>
            <person name="Tice H."/>
            <person name="Pitluck S."/>
            <person name="Singan V."/>
            <person name="Schmutz J."/>
            <person name="Larimer F."/>
            <person name="Land M."/>
            <person name="Hauser L."/>
            <person name="Kyrpides N."/>
            <person name="Anderson I.J."/>
            <person name="Miller C."/>
            <person name="Richardson P."/>
        </authorList>
    </citation>
    <scope>NUCLEOTIDE SEQUENCE [LARGE SCALE GENOMIC DNA]</scope>
    <source>
        <strain evidence="1">PYR-1</strain>
    </source>
</reference>
<dbReference type="AlphaFoldDB" id="A1TH05"/>
<sequence length="156" mass="16956">MWTMSRSWDDADDVGIERERSELEALDACHAPDEDPPIGPADKTVPTLLFTATNPPGTVSATALIDGRILRVDLSPGVAAFTAQELSDEIALITSLARAQASAAQHVLITEFMARLGHDRVSTRGILEFEIGLPSPESVRKRRAESFAARDHLYTC</sequence>
<evidence type="ECO:0000313" key="1">
    <source>
        <dbReference type="EMBL" id="ABM16455.1"/>
    </source>
</evidence>
<dbReference type="HOGENOM" id="CLU_108891_1_0_11"/>